<evidence type="ECO:0000313" key="2">
    <source>
        <dbReference type="EMBL" id="CCO20069.1"/>
    </source>
</evidence>
<organism evidence="2 3">
    <name type="scientific">Bathycoccus prasinos</name>
    <dbReference type="NCBI Taxonomy" id="41875"/>
    <lineage>
        <taxon>Eukaryota</taxon>
        <taxon>Viridiplantae</taxon>
        <taxon>Chlorophyta</taxon>
        <taxon>Mamiellophyceae</taxon>
        <taxon>Mamiellales</taxon>
        <taxon>Bathycoccaceae</taxon>
        <taxon>Bathycoccus</taxon>
    </lineage>
</organism>
<dbReference type="RefSeq" id="XP_007508983.1">
    <property type="nucleotide sequence ID" value="XM_007508921.1"/>
</dbReference>
<sequence length="286" mass="31528">MNKKSSKGGGRSRAIFSPPPSFSSSSSSSVLVFPEQEDEAYPYLSRRRISESEGGKFVRRNISSSALYEHELQLKDDGVVEYAVRRRIETKIETSGGGKDVLNAVYSRLQEGILGGSNTMDDSIRSREASAKEVREFMFGSDETLETRRSKGPPLYQTLDHHRAKMFHVCETKSQSAFGKSIMKTFVSSDRSTGSIAFKMIEAKNSRVFEVYEGSNAIEIDSDGSIYIVARGKAKMKGLLKKFAHKQVANVLVSKIRANLERTRDAIDGGANTANNNNNGDAALFA</sequence>
<reference evidence="2 3" key="1">
    <citation type="submission" date="2011-10" db="EMBL/GenBank/DDBJ databases">
        <authorList>
            <person name="Genoscope - CEA"/>
        </authorList>
    </citation>
    <scope>NUCLEOTIDE SEQUENCE [LARGE SCALE GENOMIC DNA]</scope>
    <source>
        <strain evidence="2 3">RCC 1105</strain>
    </source>
</reference>
<gene>
    <name evidence="2" type="ordered locus">Bathy15g00450</name>
</gene>
<keyword evidence="3" id="KW-1185">Reference proteome</keyword>
<dbReference type="EMBL" id="FO082264">
    <property type="protein sequence ID" value="CCO20069.1"/>
    <property type="molecule type" value="Genomic_DNA"/>
</dbReference>
<proteinExistence type="predicted"/>
<name>K8EQ58_9CHLO</name>
<dbReference type="GeneID" id="19011532"/>
<accession>K8EQ58</accession>
<dbReference type="AlphaFoldDB" id="K8EQ58"/>
<feature type="region of interest" description="Disordered" evidence="1">
    <location>
        <begin position="1"/>
        <end position="29"/>
    </location>
</feature>
<dbReference type="Proteomes" id="UP000198341">
    <property type="component" value="Chromosome 15"/>
</dbReference>
<evidence type="ECO:0000313" key="3">
    <source>
        <dbReference type="Proteomes" id="UP000198341"/>
    </source>
</evidence>
<protein>
    <submittedName>
        <fullName evidence="2">Uncharacterized protein</fullName>
    </submittedName>
</protein>
<evidence type="ECO:0000256" key="1">
    <source>
        <dbReference type="SAM" id="MobiDB-lite"/>
    </source>
</evidence>
<dbReference type="KEGG" id="bpg:Bathy15g00450"/>